<dbReference type="AlphaFoldDB" id="A0A853I9U3"/>
<evidence type="ECO:0000259" key="1">
    <source>
        <dbReference type="Pfam" id="PF05099"/>
    </source>
</evidence>
<dbReference type="InterPro" id="IPR029024">
    <property type="entry name" value="TerB-like"/>
</dbReference>
<dbReference type="Pfam" id="PF05099">
    <property type="entry name" value="TerB"/>
    <property type="match status" value="1"/>
</dbReference>
<name>A0A853I9U3_9GAMM</name>
<gene>
    <name evidence="2" type="ORF">H0A36_11485</name>
</gene>
<dbReference type="InterPro" id="IPR007791">
    <property type="entry name" value="DjlA_N"/>
</dbReference>
<proteinExistence type="predicted"/>
<evidence type="ECO:0000313" key="3">
    <source>
        <dbReference type="Proteomes" id="UP000569732"/>
    </source>
</evidence>
<sequence length="177" mass="19937">MHIIIGFLTAVAGLVWALYRLQNSGVDLNSFNPFHWVRRRNWEKKLGTKPLHSISNPMEAAAVLVVAMAELNGTVTQELKQKVILLFASEFNIPEKEAIQLYASSSYLLKDAINISAEVKHILDPTISQYENRHQSSLLSMLNAVGNFEGDFSQPQAALLKSISQLFKLKNNQSNRW</sequence>
<comment type="caution">
    <text evidence="2">The sequence shown here is derived from an EMBL/GenBank/DDBJ whole genome shotgun (WGS) entry which is preliminary data.</text>
</comment>
<reference evidence="2 3" key="1">
    <citation type="submission" date="2020-07" db="EMBL/GenBank/DDBJ databases">
        <title>Endozoicomonas sp. nov., isolated from sediment.</title>
        <authorList>
            <person name="Gu T."/>
        </authorList>
    </citation>
    <scope>NUCLEOTIDE SEQUENCE [LARGE SCALE GENOMIC DNA]</scope>
    <source>
        <strain evidence="2 3">SM1973</strain>
    </source>
</reference>
<evidence type="ECO:0000313" key="2">
    <source>
        <dbReference type="EMBL" id="NYZ66631.1"/>
    </source>
</evidence>
<accession>A0A853I9U3</accession>
<dbReference type="EMBL" id="JACCKB010000016">
    <property type="protein sequence ID" value="NYZ66631.1"/>
    <property type="molecule type" value="Genomic_DNA"/>
</dbReference>
<protein>
    <submittedName>
        <fullName evidence="2">TerB family tellurite resistance protein</fullName>
    </submittedName>
</protein>
<dbReference type="RefSeq" id="WP_180568660.1">
    <property type="nucleotide sequence ID" value="NZ_JACCKB010000016.1"/>
</dbReference>
<organism evidence="2 3">
    <name type="scientific">Spartinivicinus marinus</name>
    <dbReference type="NCBI Taxonomy" id="2994442"/>
    <lineage>
        <taxon>Bacteria</taxon>
        <taxon>Pseudomonadati</taxon>
        <taxon>Pseudomonadota</taxon>
        <taxon>Gammaproteobacteria</taxon>
        <taxon>Oceanospirillales</taxon>
        <taxon>Zooshikellaceae</taxon>
        <taxon>Spartinivicinus</taxon>
    </lineage>
</organism>
<keyword evidence="3" id="KW-1185">Reference proteome</keyword>
<dbReference type="SUPFAM" id="SSF158682">
    <property type="entry name" value="TerB-like"/>
    <property type="match status" value="1"/>
</dbReference>
<feature type="domain" description="Co-chaperone DjlA N-terminal" evidence="1">
    <location>
        <begin position="59"/>
        <end position="176"/>
    </location>
</feature>
<dbReference type="Proteomes" id="UP000569732">
    <property type="component" value="Unassembled WGS sequence"/>
</dbReference>
<dbReference type="Gene3D" id="1.10.3680.10">
    <property type="entry name" value="TerB-like"/>
    <property type="match status" value="1"/>
</dbReference>